<keyword evidence="3" id="KW-1185">Reference proteome</keyword>
<comment type="caution">
    <text evidence="2">The sequence shown here is derived from an EMBL/GenBank/DDBJ whole genome shotgun (WGS) entry which is preliminary data.</text>
</comment>
<dbReference type="PROSITE" id="PS51257">
    <property type="entry name" value="PROKAR_LIPOPROTEIN"/>
    <property type="match status" value="1"/>
</dbReference>
<evidence type="ECO:0000313" key="3">
    <source>
        <dbReference type="Proteomes" id="UP000243525"/>
    </source>
</evidence>
<dbReference type="AlphaFoldDB" id="A0A2T5C4E5"/>
<dbReference type="Proteomes" id="UP000243525">
    <property type="component" value="Unassembled WGS sequence"/>
</dbReference>
<name>A0A2T5C4E5_9BACT</name>
<dbReference type="EMBL" id="QAAD01000003">
    <property type="protein sequence ID" value="PTN09726.1"/>
    <property type="molecule type" value="Genomic_DNA"/>
</dbReference>
<evidence type="ECO:0000313" key="2">
    <source>
        <dbReference type="EMBL" id="PTN09726.1"/>
    </source>
</evidence>
<evidence type="ECO:0008006" key="4">
    <source>
        <dbReference type="Google" id="ProtNLM"/>
    </source>
</evidence>
<feature type="signal peptide" evidence="1">
    <location>
        <begin position="1"/>
        <end position="24"/>
    </location>
</feature>
<organism evidence="2 3">
    <name type="scientific">Mangrovibacterium marinum</name>
    <dbReference type="NCBI Taxonomy" id="1639118"/>
    <lineage>
        <taxon>Bacteria</taxon>
        <taxon>Pseudomonadati</taxon>
        <taxon>Bacteroidota</taxon>
        <taxon>Bacteroidia</taxon>
        <taxon>Marinilabiliales</taxon>
        <taxon>Prolixibacteraceae</taxon>
        <taxon>Mangrovibacterium</taxon>
    </lineage>
</organism>
<accession>A0A2T5C4E5</accession>
<feature type="chain" id="PRO_5015761345" description="Lipoprotein" evidence="1">
    <location>
        <begin position="25"/>
        <end position="275"/>
    </location>
</feature>
<sequence length="275" mass="30901">MDMKKTNKLLALALLAGILSPALQSCTGKSPKKETADVAENVIAKEIEEYTYPLPSAFEVTNMLNSIEASYIIDISNDPTKAESYFEEKTRAVNLGIYTVDLAYATTYNQKAEIQSYFTACERLIRDLDFTSAFEENLPDQIEENLDNKDQLVDIVTNMFQNAYSYLNKQGRTELSYLVLTGSVVEGLYLTTHISENTFQNPEIIKAILFQKDAIAEMEKMMEPYKDSATVKEAYEAIKSINAIYALEEGTTAMSETQVKQLTQTVTDIRAAYVQ</sequence>
<gene>
    <name evidence="2" type="ORF">C8N47_10310</name>
</gene>
<protein>
    <recommendedName>
        <fullName evidence="4">Lipoprotein</fullName>
    </recommendedName>
</protein>
<keyword evidence="1" id="KW-0732">Signal</keyword>
<proteinExistence type="predicted"/>
<evidence type="ECO:0000256" key="1">
    <source>
        <dbReference type="SAM" id="SignalP"/>
    </source>
</evidence>
<reference evidence="2 3" key="1">
    <citation type="submission" date="2018-04" db="EMBL/GenBank/DDBJ databases">
        <title>Genomic Encyclopedia of Archaeal and Bacterial Type Strains, Phase II (KMG-II): from individual species to whole genera.</title>
        <authorList>
            <person name="Goeker M."/>
        </authorList>
    </citation>
    <scope>NUCLEOTIDE SEQUENCE [LARGE SCALE GENOMIC DNA]</scope>
    <source>
        <strain evidence="2 3">DSM 28823</strain>
    </source>
</reference>